<name>A0A1S2LHP2_9BACI</name>
<dbReference type="CDD" id="cd01536">
    <property type="entry name" value="PBP1_ABC_sugar_binding-like"/>
    <property type="match status" value="1"/>
</dbReference>
<gene>
    <name evidence="6" type="ORF">BKP37_16395</name>
</gene>
<comment type="similarity">
    <text evidence="2">Belongs to the bacterial solute-binding protein 2 family.</text>
</comment>
<organism evidence="6 7">
    <name type="scientific">Anaerobacillus alkalilacustris</name>
    <dbReference type="NCBI Taxonomy" id="393763"/>
    <lineage>
        <taxon>Bacteria</taxon>
        <taxon>Bacillati</taxon>
        <taxon>Bacillota</taxon>
        <taxon>Bacilli</taxon>
        <taxon>Bacillales</taxon>
        <taxon>Bacillaceae</taxon>
        <taxon>Anaerobacillus</taxon>
    </lineage>
</organism>
<evidence type="ECO:0000256" key="4">
    <source>
        <dbReference type="SAM" id="Phobius"/>
    </source>
</evidence>
<accession>A0A1S2LHP2</accession>
<evidence type="ECO:0000259" key="5">
    <source>
        <dbReference type="Pfam" id="PF13407"/>
    </source>
</evidence>
<dbReference type="InterPro" id="IPR028082">
    <property type="entry name" value="Peripla_BP_I"/>
</dbReference>
<sequence length="314" mass="34903">MSKRWIYFLVFVFIIVLIVILWKEDVDDKPKIVVVLKELDNNPYWYIVKAGAEKAFDDLNIDGIVFAPSNEYKIDEQENLLQSLLKQNPDALIVSPIEESIISQLKKFNKKNIPVLLIDTDDPWENKTSYIGTNNFDLGKLGGALLGTQLQPGDKVALITGDIEQAVIGDRIIGAKTSLEAAGITTILKTDVPNNPLQAKREMETLLDKHPDINGVYATTDILAIASHEIIIKNGYNIPIVGADGIVEMIKLIEDETLLGTVAQNPYDMGYLSVETAVRAIKGENVEMYVDSGVDIIVKGNATHRKDFIKKILR</sequence>
<dbReference type="InterPro" id="IPR025997">
    <property type="entry name" value="SBP_2_dom"/>
</dbReference>
<keyword evidence="4" id="KW-1133">Transmembrane helix</keyword>
<dbReference type="Pfam" id="PF13407">
    <property type="entry name" value="Peripla_BP_4"/>
    <property type="match status" value="1"/>
</dbReference>
<dbReference type="RefSeq" id="WP_071310691.1">
    <property type="nucleotide sequence ID" value="NZ_MLQR01000043.1"/>
</dbReference>
<feature type="transmembrane region" description="Helical" evidence="4">
    <location>
        <begin position="6"/>
        <end position="22"/>
    </location>
</feature>
<comment type="caution">
    <text evidence="6">The sequence shown here is derived from an EMBL/GenBank/DDBJ whole genome shotgun (WGS) entry which is preliminary data.</text>
</comment>
<feature type="domain" description="Periplasmic binding protein" evidence="5">
    <location>
        <begin position="32"/>
        <end position="284"/>
    </location>
</feature>
<keyword evidence="3" id="KW-0732">Signal</keyword>
<comment type="subcellular location">
    <subcellularLocation>
        <location evidence="1">Cell envelope</location>
    </subcellularLocation>
</comment>
<evidence type="ECO:0000313" key="6">
    <source>
        <dbReference type="EMBL" id="OIJ11227.1"/>
    </source>
</evidence>
<dbReference type="Proteomes" id="UP000179524">
    <property type="component" value="Unassembled WGS sequence"/>
</dbReference>
<dbReference type="PANTHER" id="PTHR46847:SF1">
    <property type="entry name" value="D-ALLOSE-BINDING PERIPLASMIC PROTEIN-RELATED"/>
    <property type="match status" value="1"/>
</dbReference>
<keyword evidence="4" id="KW-0472">Membrane</keyword>
<reference evidence="6 7" key="1">
    <citation type="submission" date="2016-10" db="EMBL/GenBank/DDBJ databases">
        <title>Draft genome sequences of four alkaliphilic bacteria belonging to the Anaerobacillus genus.</title>
        <authorList>
            <person name="Bassil N.M."/>
            <person name="Lloyd J.R."/>
        </authorList>
    </citation>
    <scope>NUCLEOTIDE SEQUENCE [LARGE SCALE GENOMIC DNA]</scope>
    <source>
        <strain evidence="6 7">DSM 18345</strain>
    </source>
</reference>
<keyword evidence="4" id="KW-0812">Transmembrane</keyword>
<dbReference type="Gene3D" id="3.40.50.2300">
    <property type="match status" value="2"/>
</dbReference>
<proteinExistence type="inferred from homology"/>
<dbReference type="AlphaFoldDB" id="A0A1S2LHP2"/>
<protein>
    <recommendedName>
        <fullName evidence="5">Periplasmic binding protein domain-containing protein</fullName>
    </recommendedName>
</protein>
<dbReference type="SUPFAM" id="SSF53822">
    <property type="entry name" value="Periplasmic binding protein-like I"/>
    <property type="match status" value="1"/>
</dbReference>
<keyword evidence="7" id="KW-1185">Reference proteome</keyword>
<dbReference type="PANTHER" id="PTHR46847">
    <property type="entry name" value="D-ALLOSE-BINDING PERIPLASMIC PROTEIN-RELATED"/>
    <property type="match status" value="1"/>
</dbReference>
<dbReference type="EMBL" id="MLQR01000043">
    <property type="protein sequence ID" value="OIJ11227.1"/>
    <property type="molecule type" value="Genomic_DNA"/>
</dbReference>
<evidence type="ECO:0000313" key="7">
    <source>
        <dbReference type="Proteomes" id="UP000179524"/>
    </source>
</evidence>
<evidence type="ECO:0000256" key="1">
    <source>
        <dbReference type="ARBA" id="ARBA00004196"/>
    </source>
</evidence>
<dbReference type="GO" id="GO:0030246">
    <property type="term" value="F:carbohydrate binding"/>
    <property type="evidence" value="ECO:0007669"/>
    <property type="project" value="UniProtKB-ARBA"/>
</dbReference>
<evidence type="ECO:0000256" key="3">
    <source>
        <dbReference type="ARBA" id="ARBA00022729"/>
    </source>
</evidence>
<evidence type="ECO:0000256" key="2">
    <source>
        <dbReference type="ARBA" id="ARBA00007639"/>
    </source>
</evidence>
<dbReference type="GO" id="GO:0030313">
    <property type="term" value="C:cell envelope"/>
    <property type="evidence" value="ECO:0007669"/>
    <property type="project" value="UniProtKB-SubCell"/>
</dbReference>